<evidence type="ECO:0000256" key="1">
    <source>
        <dbReference type="SAM" id="Phobius"/>
    </source>
</evidence>
<protein>
    <recommendedName>
        <fullName evidence="3">DUF3352 domain-containing protein</fullName>
    </recommendedName>
</protein>
<keyword evidence="1" id="KW-1133">Transmembrane helix</keyword>
<sequence length="488" mass="56262">MKRFSVITTFIAVVVLLCVWFGVFSYIKLKTIKEHEDFDLYMLVPPSAVIIFDTDSAPALPEETNALSSSTDNQALPIPQLLANLKQYYTSLTEETSHDLSKRLNKVLVSFHEPDNSDNQVFYCRLGGNDSKIMERFIVRYGGSSFPFKCFDYKGEEMHIYPLSDGRFLTAYFTQDFFVVSYQKWLIEEVIDTYLSKESILTDITFARVFANKKTSMPATIYIRMKPIDTNPHTENWMAFDVQTNSDAIYLSGVTYNMRGNSMFTDIFGKQSPVTGFPGDVVPASSFFFGRYAASDWHSIFNLAIRCDNDTTSVAINNKIVDFLVDNALPYMTTALFWAADSIQNTLCSVMRIPIKYTARAESRWAELSKIFFTDTLPIHTRFYKENLLIAPDTTSLSSYIYYLDRDETLEGKALYEKSISQLSDSYNMMTVVDMRKFFDQPNNYTGFFPAFSHRNRDFFSRFIFIVQLVYDEKNKIYPNIVLLYKGD</sequence>
<evidence type="ECO:0000313" key="2">
    <source>
        <dbReference type="EMBL" id="KAA6333440.1"/>
    </source>
</evidence>
<dbReference type="AlphaFoldDB" id="A0A5J4RJT5"/>
<organism evidence="2">
    <name type="scientific">termite gut metagenome</name>
    <dbReference type="NCBI Taxonomy" id="433724"/>
    <lineage>
        <taxon>unclassified sequences</taxon>
        <taxon>metagenomes</taxon>
        <taxon>organismal metagenomes</taxon>
    </lineage>
</organism>
<comment type="caution">
    <text evidence="2">The sequence shown here is derived from an EMBL/GenBank/DDBJ whole genome shotgun (WGS) entry which is preliminary data.</text>
</comment>
<gene>
    <name evidence="2" type="ORF">EZS27_018143</name>
</gene>
<keyword evidence="1" id="KW-0812">Transmembrane</keyword>
<feature type="transmembrane region" description="Helical" evidence="1">
    <location>
        <begin position="6"/>
        <end position="27"/>
    </location>
</feature>
<proteinExistence type="predicted"/>
<reference evidence="2" key="1">
    <citation type="submission" date="2019-03" db="EMBL/GenBank/DDBJ databases">
        <title>Single cell metagenomics reveals metabolic interactions within the superorganism composed of flagellate Streblomastix strix and complex community of Bacteroidetes bacteria on its surface.</title>
        <authorList>
            <person name="Treitli S.C."/>
            <person name="Kolisko M."/>
            <person name="Husnik F."/>
            <person name="Keeling P."/>
            <person name="Hampl V."/>
        </authorList>
    </citation>
    <scope>NUCLEOTIDE SEQUENCE</scope>
    <source>
        <strain evidence="2">STM</strain>
    </source>
</reference>
<name>A0A5J4RJT5_9ZZZZ</name>
<keyword evidence="1" id="KW-0472">Membrane</keyword>
<accession>A0A5J4RJT5</accession>
<dbReference type="EMBL" id="SNRY01001114">
    <property type="protein sequence ID" value="KAA6333440.1"/>
    <property type="molecule type" value="Genomic_DNA"/>
</dbReference>
<evidence type="ECO:0008006" key="3">
    <source>
        <dbReference type="Google" id="ProtNLM"/>
    </source>
</evidence>